<evidence type="ECO:0000256" key="6">
    <source>
        <dbReference type="ARBA" id="ARBA00022729"/>
    </source>
</evidence>
<comment type="subcellular location">
    <subcellularLocation>
        <location evidence="1 11">Membrane</location>
        <topology evidence="1 11">Single-pass membrane protein</topology>
    </subcellularLocation>
</comment>
<dbReference type="GO" id="GO:0016020">
    <property type="term" value="C:membrane"/>
    <property type="evidence" value="ECO:0007669"/>
    <property type="project" value="UniProtKB-SubCell"/>
</dbReference>
<feature type="transmembrane region" description="Helical" evidence="11">
    <location>
        <begin position="483"/>
        <end position="511"/>
    </location>
</feature>
<reference evidence="13" key="1">
    <citation type="submission" date="2016-11" db="UniProtKB">
        <authorList>
            <consortium name="WormBaseParasite"/>
        </authorList>
    </citation>
    <scope>IDENTIFICATION</scope>
</reference>
<evidence type="ECO:0000256" key="4">
    <source>
        <dbReference type="ARBA" id="ARBA00022679"/>
    </source>
</evidence>
<evidence type="ECO:0000256" key="9">
    <source>
        <dbReference type="ARBA" id="ARBA00047475"/>
    </source>
</evidence>
<feature type="signal peptide" evidence="11">
    <location>
        <begin position="1"/>
        <end position="16"/>
    </location>
</feature>
<evidence type="ECO:0000256" key="11">
    <source>
        <dbReference type="RuleBase" id="RU362059"/>
    </source>
</evidence>
<dbReference type="EC" id="2.4.1.17" evidence="11"/>
<keyword evidence="6 11" id="KW-0732">Signal</keyword>
<dbReference type="PANTHER" id="PTHR48043:SF23">
    <property type="entry name" value="UDP-GLUCURONOSYLTRANSFERASE"/>
    <property type="match status" value="1"/>
</dbReference>
<dbReference type="PROSITE" id="PS00375">
    <property type="entry name" value="UDPGT"/>
    <property type="match status" value="1"/>
</dbReference>
<accession>A0A1I7Y3K0</accession>
<evidence type="ECO:0000256" key="7">
    <source>
        <dbReference type="ARBA" id="ARBA00022989"/>
    </source>
</evidence>
<evidence type="ECO:0000256" key="5">
    <source>
        <dbReference type="ARBA" id="ARBA00022692"/>
    </source>
</evidence>
<organism evidence="12 13">
    <name type="scientific">Steinernema glaseri</name>
    <dbReference type="NCBI Taxonomy" id="37863"/>
    <lineage>
        <taxon>Eukaryota</taxon>
        <taxon>Metazoa</taxon>
        <taxon>Ecdysozoa</taxon>
        <taxon>Nematoda</taxon>
        <taxon>Chromadorea</taxon>
        <taxon>Rhabditida</taxon>
        <taxon>Tylenchina</taxon>
        <taxon>Panagrolaimomorpha</taxon>
        <taxon>Strongyloidoidea</taxon>
        <taxon>Steinernematidae</taxon>
        <taxon>Steinernema</taxon>
    </lineage>
</organism>
<dbReference type="Gene3D" id="3.40.50.2000">
    <property type="entry name" value="Glycogen Phosphorylase B"/>
    <property type="match status" value="1"/>
</dbReference>
<dbReference type="CDD" id="cd03784">
    <property type="entry name" value="GT1_Gtf-like"/>
    <property type="match status" value="1"/>
</dbReference>
<keyword evidence="7 11" id="KW-1133">Transmembrane helix</keyword>
<comment type="catalytic activity">
    <reaction evidence="9 11">
        <text>glucuronate acceptor + UDP-alpha-D-glucuronate = acceptor beta-D-glucuronoside + UDP + H(+)</text>
        <dbReference type="Rhea" id="RHEA:21032"/>
        <dbReference type="ChEBI" id="CHEBI:15378"/>
        <dbReference type="ChEBI" id="CHEBI:58052"/>
        <dbReference type="ChEBI" id="CHEBI:58223"/>
        <dbReference type="ChEBI" id="CHEBI:132367"/>
        <dbReference type="ChEBI" id="CHEBI:132368"/>
        <dbReference type="EC" id="2.4.1.17"/>
    </reaction>
</comment>
<dbReference type="InterPro" id="IPR002213">
    <property type="entry name" value="UDP_glucos_trans"/>
</dbReference>
<proteinExistence type="inferred from homology"/>
<dbReference type="FunFam" id="3.40.50.2000:FF:000038">
    <property type="entry name" value="UDP-GlucuronosylTransferase"/>
    <property type="match status" value="1"/>
</dbReference>
<evidence type="ECO:0000256" key="1">
    <source>
        <dbReference type="ARBA" id="ARBA00004167"/>
    </source>
</evidence>
<dbReference type="GO" id="GO:0015020">
    <property type="term" value="F:glucuronosyltransferase activity"/>
    <property type="evidence" value="ECO:0007669"/>
    <property type="project" value="UniProtKB-EC"/>
</dbReference>
<dbReference type="AlphaFoldDB" id="A0A1I7Y3K0"/>
<evidence type="ECO:0000256" key="10">
    <source>
        <dbReference type="RuleBase" id="RU003718"/>
    </source>
</evidence>
<dbReference type="Pfam" id="PF00201">
    <property type="entry name" value="UDPGT"/>
    <property type="match status" value="1"/>
</dbReference>
<dbReference type="SUPFAM" id="SSF53756">
    <property type="entry name" value="UDP-Glycosyltransferase/glycogen phosphorylase"/>
    <property type="match status" value="1"/>
</dbReference>
<dbReference type="InterPro" id="IPR050271">
    <property type="entry name" value="UDP-glycosyltransferase"/>
</dbReference>
<keyword evidence="4 10" id="KW-0808">Transferase</keyword>
<evidence type="ECO:0000313" key="12">
    <source>
        <dbReference type="Proteomes" id="UP000095287"/>
    </source>
</evidence>
<keyword evidence="8 11" id="KW-0472">Membrane</keyword>
<sequence>MRLLCFLVLLLPLCSGYKVLVYAPRLGHSHVSFLGTLADVLVESGLDVTVLLADLHPSVTTNGTKLARTLFVKAPPNISAYLGAGGDISEYIWKAETRNPLDQIELYKTTRWIFSTYCKNLYEQTDLIEQLKAEQFDVVISEAFDVCIFGAIKRLQIKTSIIVSSTVLLENTYLDVGVPLFPSFVPGLFASSTDRMSIVEKVKNAVGMGIVTYYGADVLEGIQVLSSEKFGNDATDVKKELSECAFVFVNTDPFLDFARPTLEKVVNIGGIAVRKAQPLNEVWSEILTRRTKNVLISFGSVAPSRAMPPDVKAEFINMMKAFPEVTFIWKYEKPEDKISFDIPNLVETEWMPQTDLLNDPRMTLFITHGGMASVLESANGGVPMLVIPIFADQMRNSKMVTRAGIGLDLSKHDIAGSDLLATSVRRLLQDKEFKMNVERLARMMQSRPTPVRDLLVSHVKFAAEFGKLPNLRPVSVDMSMYQYLFLDVIALVLSVIFVTVAFLVLIVYLFFKVACSKLKKMKSE</sequence>
<feature type="chain" id="PRO_5009029942" description="UDP-glucuronosyltransferase" evidence="11">
    <location>
        <begin position="17"/>
        <end position="524"/>
    </location>
</feature>
<dbReference type="InterPro" id="IPR035595">
    <property type="entry name" value="UDP_glycos_trans_CS"/>
</dbReference>
<evidence type="ECO:0000256" key="3">
    <source>
        <dbReference type="ARBA" id="ARBA00022676"/>
    </source>
</evidence>
<name>A0A1I7Y3K0_9BILA</name>
<comment type="similarity">
    <text evidence="2 10">Belongs to the UDP-glycosyltransferase family.</text>
</comment>
<evidence type="ECO:0000256" key="2">
    <source>
        <dbReference type="ARBA" id="ARBA00009995"/>
    </source>
</evidence>
<evidence type="ECO:0000313" key="13">
    <source>
        <dbReference type="WBParaSite" id="L893_g12108.t1"/>
    </source>
</evidence>
<keyword evidence="3 10" id="KW-0328">Glycosyltransferase</keyword>
<dbReference type="PANTHER" id="PTHR48043">
    <property type="entry name" value="EG:EG0003.4 PROTEIN-RELATED"/>
    <property type="match status" value="1"/>
</dbReference>
<keyword evidence="12" id="KW-1185">Reference proteome</keyword>
<keyword evidence="5 11" id="KW-0812">Transmembrane</keyword>
<dbReference type="WBParaSite" id="L893_g12108.t1">
    <property type="protein sequence ID" value="L893_g12108.t1"/>
    <property type="gene ID" value="L893_g12108"/>
</dbReference>
<protein>
    <recommendedName>
        <fullName evidence="11">UDP-glucuronosyltransferase</fullName>
        <ecNumber evidence="11">2.4.1.17</ecNumber>
    </recommendedName>
</protein>
<evidence type="ECO:0000256" key="8">
    <source>
        <dbReference type="ARBA" id="ARBA00023136"/>
    </source>
</evidence>
<dbReference type="Proteomes" id="UP000095287">
    <property type="component" value="Unplaced"/>
</dbReference>